<dbReference type="GO" id="GO:0016020">
    <property type="term" value="C:membrane"/>
    <property type="evidence" value="ECO:0007669"/>
    <property type="project" value="UniProtKB-SubCell"/>
</dbReference>
<dbReference type="SUPFAM" id="SSF160246">
    <property type="entry name" value="EspE N-terminal domain-like"/>
    <property type="match status" value="1"/>
</dbReference>
<dbReference type="Gene3D" id="3.90.550.10">
    <property type="entry name" value="Spore Coat Polysaccharide Biosynthesis Protein SpsA, Chain A"/>
    <property type="match status" value="1"/>
</dbReference>
<dbReference type="InterPro" id="IPR007831">
    <property type="entry name" value="T2SS_GspE_N"/>
</dbReference>
<organism evidence="11 12">
    <name type="scientific">Celeribacter halophilus</name>
    <dbReference type="NCBI Taxonomy" id="576117"/>
    <lineage>
        <taxon>Bacteria</taxon>
        <taxon>Pseudomonadati</taxon>
        <taxon>Pseudomonadota</taxon>
        <taxon>Alphaproteobacteria</taxon>
        <taxon>Rhodobacterales</taxon>
        <taxon>Roseobacteraceae</taxon>
        <taxon>Celeribacter</taxon>
    </lineage>
</organism>
<keyword evidence="5 8" id="KW-1133">Transmembrane helix</keyword>
<dbReference type="AlphaFoldDB" id="A0A1I3VZX2"/>
<reference evidence="11 12" key="1">
    <citation type="submission" date="2016-10" db="EMBL/GenBank/DDBJ databases">
        <authorList>
            <person name="de Groot N.N."/>
        </authorList>
    </citation>
    <scope>NUCLEOTIDE SEQUENCE [LARGE SCALE GENOMIC DNA]</scope>
    <source>
        <strain evidence="11 12">CGMCC 1.8891</strain>
    </source>
</reference>
<dbReference type="EMBL" id="FORY01000019">
    <property type="protein sequence ID" value="SFK00775.1"/>
    <property type="molecule type" value="Genomic_DNA"/>
</dbReference>
<evidence type="ECO:0000256" key="7">
    <source>
        <dbReference type="SAM" id="MobiDB-lite"/>
    </source>
</evidence>
<feature type="transmembrane region" description="Helical" evidence="8">
    <location>
        <begin position="524"/>
        <end position="548"/>
    </location>
</feature>
<dbReference type="CDD" id="cd06427">
    <property type="entry name" value="CESA_like_2"/>
    <property type="match status" value="1"/>
</dbReference>
<dbReference type="PANTHER" id="PTHR43867:SF2">
    <property type="entry name" value="CELLULOSE SYNTHASE CATALYTIC SUBUNIT A [UDP-FORMING]"/>
    <property type="match status" value="1"/>
</dbReference>
<feature type="transmembrane region" description="Helical" evidence="8">
    <location>
        <begin position="231"/>
        <end position="250"/>
    </location>
</feature>
<evidence type="ECO:0000256" key="3">
    <source>
        <dbReference type="ARBA" id="ARBA00022679"/>
    </source>
</evidence>
<dbReference type="Proteomes" id="UP000183299">
    <property type="component" value="Unassembled WGS sequence"/>
</dbReference>
<evidence type="ECO:0000256" key="4">
    <source>
        <dbReference type="ARBA" id="ARBA00022692"/>
    </source>
</evidence>
<dbReference type="Pfam" id="PF05157">
    <property type="entry name" value="MshEN"/>
    <property type="match status" value="1"/>
</dbReference>
<keyword evidence="12" id="KW-1185">Reference proteome</keyword>
<keyword evidence="6 8" id="KW-0472">Membrane</keyword>
<dbReference type="Pfam" id="PF13632">
    <property type="entry name" value="Glyco_trans_2_3"/>
    <property type="match status" value="1"/>
</dbReference>
<dbReference type="PANTHER" id="PTHR43867">
    <property type="entry name" value="CELLULOSE SYNTHASE CATALYTIC SUBUNIT A [UDP-FORMING]"/>
    <property type="match status" value="1"/>
</dbReference>
<gene>
    <name evidence="11" type="ORF">SAMN04488138_11924</name>
</gene>
<feature type="domain" description="Type II secretion system protein GspE N-terminal" evidence="9">
    <location>
        <begin position="100"/>
        <end position="179"/>
    </location>
</feature>
<sequence length="729" mass="81652">MSFDMPQQIPTLQNLDAPVEPLVLTRAQRVFPRPAARSKRKPVGQILVEMGALDPDDLLRAASMRQREDARIGDILLAHNMVSENALFTALSRQFNAEIAQFDRFPPDVRLIDRIGADECLRRGILPWRQAGGSVLIASCRPEQFDDLRPRLTSLFGPVRLAVTSETALHDALLRSRQRKLATQAETRVAAHESCREMDIRKLTRMISGLAVLGVILALISPLSAGILLTSWAVITLVISVALKISAAVAQAKVARHRQTTFASRRKRTSLPTISIMLPLFKEREIATRLIKRISRLNYPRELLDVCLVVEEDDTVTQEAIAGTELPRWMRQIIVPRGGVKTKPRALNFALDFCRGSIVGIYDAEDAPEPEQLHKVAAHFAQAGPEVACVQGVLDFYNARTNWLSRCFTVEYATWFRVILPGYERMGLTVPLGGTTLFFRRDAIEELGGWDAHNVTEDADLGIRLARHGYRTELLHTVTEEEANCRLWPWIKQRSRWLKGYAMTYAMHMQHPRKLLRDLGPWRFFGAQALFLGALSQFVLAPFLWSFWLFPLGLPHPMRAVLPHDLVIVLGAIFLLSEAITVAAGMVATSTPKHKWLWPWVPTLHFYYPLATLAALKGLWEMVSKPYYWDKTAHGIDDLGFHDDQDATAPQSTPQTGQVEIKAAANHPALPQSATAPLVLYPKSARPRLREVAEAAQPFVFDTPDAEASAPLPNQGRRLTFGLDLSAHP</sequence>
<keyword evidence="3 11" id="KW-0808">Transferase</keyword>
<keyword evidence="2" id="KW-0328">Glycosyltransferase</keyword>
<feature type="transmembrane region" description="Helical" evidence="8">
    <location>
        <begin position="206"/>
        <end position="225"/>
    </location>
</feature>
<evidence type="ECO:0000256" key="6">
    <source>
        <dbReference type="ARBA" id="ARBA00023136"/>
    </source>
</evidence>
<evidence type="ECO:0000259" key="10">
    <source>
        <dbReference type="Pfam" id="PF13632"/>
    </source>
</evidence>
<comment type="subcellular location">
    <subcellularLocation>
        <location evidence="1">Membrane</location>
        <topology evidence="1">Multi-pass membrane protein</topology>
    </subcellularLocation>
</comment>
<evidence type="ECO:0000313" key="12">
    <source>
        <dbReference type="Proteomes" id="UP000183299"/>
    </source>
</evidence>
<feature type="transmembrane region" description="Helical" evidence="8">
    <location>
        <begin position="568"/>
        <end position="588"/>
    </location>
</feature>
<name>A0A1I3VZX2_9RHOB</name>
<protein>
    <submittedName>
        <fullName evidence="11">Glycosyltransferase, catalytic subunit of cellulose synthase and poly-beta-1,6-N-acetylglucosamine synthase</fullName>
    </submittedName>
</protein>
<dbReference type="GO" id="GO:0016757">
    <property type="term" value="F:glycosyltransferase activity"/>
    <property type="evidence" value="ECO:0007669"/>
    <property type="project" value="UniProtKB-KW"/>
</dbReference>
<dbReference type="SUPFAM" id="SSF53448">
    <property type="entry name" value="Nucleotide-diphospho-sugar transferases"/>
    <property type="match status" value="1"/>
</dbReference>
<proteinExistence type="predicted"/>
<evidence type="ECO:0000259" key="9">
    <source>
        <dbReference type="Pfam" id="PF05157"/>
    </source>
</evidence>
<evidence type="ECO:0000256" key="5">
    <source>
        <dbReference type="ARBA" id="ARBA00022989"/>
    </source>
</evidence>
<evidence type="ECO:0000256" key="8">
    <source>
        <dbReference type="SAM" id="Phobius"/>
    </source>
</evidence>
<dbReference type="OrthoDB" id="7431422at2"/>
<accession>A0A1I3VZX2</accession>
<feature type="domain" description="Glycosyltransferase 2-like" evidence="10">
    <location>
        <begin position="360"/>
        <end position="549"/>
    </location>
</feature>
<dbReference type="InterPro" id="IPR050321">
    <property type="entry name" value="Glycosyltr_2/OpgH_subfam"/>
</dbReference>
<dbReference type="InterPro" id="IPR037257">
    <property type="entry name" value="T2SS_E_N_sf"/>
</dbReference>
<dbReference type="STRING" id="576117.SAMN04488138_11924"/>
<evidence type="ECO:0000256" key="2">
    <source>
        <dbReference type="ARBA" id="ARBA00022676"/>
    </source>
</evidence>
<keyword evidence="4 8" id="KW-0812">Transmembrane</keyword>
<dbReference type="InterPro" id="IPR001173">
    <property type="entry name" value="Glyco_trans_2-like"/>
</dbReference>
<feature type="region of interest" description="Disordered" evidence="7">
    <location>
        <begin position="704"/>
        <end position="729"/>
    </location>
</feature>
<evidence type="ECO:0000313" key="11">
    <source>
        <dbReference type="EMBL" id="SFK00775.1"/>
    </source>
</evidence>
<evidence type="ECO:0000256" key="1">
    <source>
        <dbReference type="ARBA" id="ARBA00004141"/>
    </source>
</evidence>
<dbReference type="InterPro" id="IPR029044">
    <property type="entry name" value="Nucleotide-diphossugar_trans"/>
</dbReference>